<reference evidence="1" key="1">
    <citation type="submission" date="2021-06" db="EMBL/GenBank/DDBJ databases">
        <authorList>
            <person name="Kallberg Y."/>
            <person name="Tangrot J."/>
            <person name="Rosling A."/>
        </authorList>
    </citation>
    <scope>NUCLEOTIDE SEQUENCE</scope>
    <source>
        <strain evidence="1">CL551</strain>
    </source>
</reference>
<evidence type="ECO:0000313" key="2">
    <source>
        <dbReference type="Proteomes" id="UP000789342"/>
    </source>
</evidence>
<evidence type="ECO:0000313" key="1">
    <source>
        <dbReference type="EMBL" id="CAG8678828.1"/>
    </source>
</evidence>
<keyword evidence="2" id="KW-1185">Reference proteome</keyword>
<sequence length="64" mass="7287">NASEEMIEQLQARLEDNATSTVIINNNLLGKDTFQLNENMIEDIKQLISNIRPFPIIDLTTKDV</sequence>
<feature type="non-terminal residue" evidence="1">
    <location>
        <position position="64"/>
    </location>
</feature>
<organism evidence="1 2">
    <name type="scientific">Acaulospora morrowiae</name>
    <dbReference type="NCBI Taxonomy" id="94023"/>
    <lineage>
        <taxon>Eukaryota</taxon>
        <taxon>Fungi</taxon>
        <taxon>Fungi incertae sedis</taxon>
        <taxon>Mucoromycota</taxon>
        <taxon>Glomeromycotina</taxon>
        <taxon>Glomeromycetes</taxon>
        <taxon>Diversisporales</taxon>
        <taxon>Acaulosporaceae</taxon>
        <taxon>Acaulospora</taxon>
    </lineage>
</organism>
<proteinExistence type="predicted"/>
<accession>A0A9N9ELF7</accession>
<comment type="caution">
    <text evidence="1">The sequence shown here is derived from an EMBL/GenBank/DDBJ whole genome shotgun (WGS) entry which is preliminary data.</text>
</comment>
<dbReference type="AlphaFoldDB" id="A0A9N9ELF7"/>
<dbReference type="EMBL" id="CAJVPV010013577">
    <property type="protein sequence ID" value="CAG8678828.1"/>
    <property type="molecule type" value="Genomic_DNA"/>
</dbReference>
<name>A0A9N9ELF7_9GLOM</name>
<gene>
    <name evidence="1" type="ORF">AMORRO_LOCUS11153</name>
</gene>
<protein>
    <submittedName>
        <fullName evidence="1">2493_t:CDS:1</fullName>
    </submittedName>
</protein>
<dbReference type="Proteomes" id="UP000789342">
    <property type="component" value="Unassembled WGS sequence"/>
</dbReference>